<organism evidence="1 2">
    <name type="scientific">Arthrobacter phage Piccoletto</name>
    <dbReference type="NCBI Taxonomy" id="2024282"/>
    <lineage>
        <taxon>Viruses</taxon>
        <taxon>Duplodnaviria</taxon>
        <taxon>Heunggongvirae</taxon>
        <taxon>Uroviricota</taxon>
        <taxon>Caudoviricetes</taxon>
        <taxon>Berryhillviridae</taxon>
        <taxon>Jawnskivirus</taxon>
        <taxon>Jawnskivirus piccoletto</taxon>
        <taxon>Marthavirus piccoletto</taxon>
    </lineage>
</organism>
<gene>
    <name evidence="1" type="ORF">SEA_PICCOLETTO_48</name>
</gene>
<keyword evidence="2" id="KW-1185">Reference proteome</keyword>
<reference evidence="1 2" key="1">
    <citation type="submission" date="2017-06" db="EMBL/GenBank/DDBJ databases">
        <authorList>
            <person name="Alvidrez A."/>
            <person name="Amparan D."/>
            <person name="Behrens K."/>
            <person name="Bonilla R."/>
            <person name="Bustillos I."/>
            <person name="Echeverri J."/>
            <person name="Girard H.G."/>
            <person name="Hidrogo M."/>
            <person name="Lujan J."/>
            <person name="Martinez M."/>
            <person name="Ontiveros C."/>
            <person name="Piedra M."/>
            <person name="Reyes N."/>
            <person name="Reyes P."/>
            <person name="Saenz P."/>
            <person name="Sanchez B."/>
            <person name="Suarez P."/>
            <person name="Torres G."/>
            <person name="Klyczek K."/>
            <person name="Garlena R.A."/>
            <person name="Russell D.A."/>
            <person name="Pope W.H."/>
            <person name="Jacobs-Sera D."/>
            <person name="Hendrix R.W."/>
            <person name="Hatfull G.F."/>
        </authorList>
    </citation>
    <scope>NUCLEOTIDE SEQUENCE [LARGE SCALE GENOMIC DNA]</scope>
</reference>
<protein>
    <submittedName>
        <fullName evidence="1">Uncharacterized protein</fullName>
    </submittedName>
</protein>
<dbReference type="Proteomes" id="UP000224728">
    <property type="component" value="Segment"/>
</dbReference>
<evidence type="ECO:0000313" key="1">
    <source>
        <dbReference type="EMBL" id="ASR80679.1"/>
    </source>
</evidence>
<evidence type="ECO:0000313" key="2">
    <source>
        <dbReference type="Proteomes" id="UP000224728"/>
    </source>
</evidence>
<sequence length="92" mass="10626">MIFVEARKSRRLRWCDQSFAHQRRVEPGDWYGRVSVSPKDGIMGASDGKWYSFPVCLSCLLDGTEGRIAYFSRDREGRKLVEGILQRKAERG</sequence>
<dbReference type="OrthoDB" id="20235at10239"/>
<name>A0A222Z848_9CAUD</name>
<proteinExistence type="predicted"/>
<accession>A0A222Z848</accession>
<dbReference type="EMBL" id="MF189177">
    <property type="protein sequence ID" value="ASR80679.1"/>
    <property type="molecule type" value="Genomic_DNA"/>
</dbReference>